<dbReference type="STRING" id="327939.BIW53_01775"/>
<evidence type="ECO:0000313" key="2">
    <source>
        <dbReference type="EMBL" id="OHU97562.1"/>
    </source>
</evidence>
<dbReference type="Pfam" id="PF00990">
    <property type="entry name" value="GGDEF"/>
    <property type="match status" value="1"/>
</dbReference>
<dbReference type="InterPro" id="IPR029787">
    <property type="entry name" value="Nucleotide_cyclase"/>
</dbReference>
<proteinExistence type="predicted"/>
<dbReference type="PANTHER" id="PTHR33121:SF70">
    <property type="entry name" value="SIGNALING PROTEIN YKOW"/>
    <property type="match status" value="1"/>
</dbReference>
<dbReference type="PANTHER" id="PTHR33121">
    <property type="entry name" value="CYCLIC DI-GMP PHOSPHODIESTERASE PDEF"/>
    <property type="match status" value="1"/>
</dbReference>
<gene>
    <name evidence="2" type="ORF">BIW53_01775</name>
</gene>
<organism evidence="2 3">
    <name type="scientific">Pseudoalteromonas byunsanensis</name>
    <dbReference type="NCBI Taxonomy" id="327939"/>
    <lineage>
        <taxon>Bacteria</taxon>
        <taxon>Pseudomonadati</taxon>
        <taxon>Pseudomonadota</taxon>
        <taxon>Gammaproteobacteria</taxon>
        <taxon>Alteromonadales</taxon>
        <taxon>Pseudoalteromonadaceae</taxon>
        <taxon>Pseudoalteromonas</taxon>
    </lineage>
</organism>
<name>A0A1S1NDD8_9GAMM</name>
<dbReference type="InterPro" id="IPR000160">
    <property type="entry name" value="GGDEF_dom"/>
</dbReference>
<dbReference type="Gene3D" id="3.30.70.270">
    <property type="match status" value="1"/>
</dbReference>
<protein>
    <submittedName>
        <fullName evidence="2">GGDEF domain-containing protein</fullName>
    </submittedName>
</protein>
<dbReference type="PROSITE" id="PS50887">
    <property type="entry name" value="GGDEF"/>
    <property type="match status" value="1"/>
</dbReference>
<accession>A0A1S1NDD8</accession>
<comment type="caution">
    <text evidence="2">The sequence shown here is derived from an EMBL/GenBank/DDBJ whole genome shotgun (WGS) entry which is preliminary data.</text>
</comment>
<sequence>MMFHDSMANAQEKMTQVCLFLEQYHLPPTPMNYHVAYTYISKCDMALNKALDKAISDKQAIDSVYIEHLYFEYLNPGHKAETELLQNVDGVLTSLSKTTNESHKQISNFAQSISTCMQTLDEGNIAKSRKAIVQLSQTTEGLLQQHQMFKAQMKKARLMYIKSQQQLQQLRKQHIIDPQTGLYKRHYLNQQTQAWMAKDKSICAIAIQITNLDDFIQHYGDLVGDVVLNRVAKKVQKYVFESGLPGRTRKQEFTVLLADIEPSTANVIAEKIKKGVERLKFVSTKGNMELPRIELALGITKRYQEQNFDELAHKAHLAAHKAHLCGQTSFIAP</sequence>
<dbReference type="InterPro" id="IPR050706">
    <property type="entry name" value="Cyclic-di-GMP_PDE-like"/>
</dbReference>
<dbReference type="GO" id="GO:0071111">
    <property type="term" value="F:cyclic-guanylate-specific phosphodiesterase activity"/>
    <property type="evidence" value="ECO:0007669"/>
    <property type="project" value="InterPro"/>
</dbReference>
<dbReference type="AlphaFoldDB" id="A0A1S1NDD8"/>
<dbReference type="NCBIfam" id="TIGR00254">
    <property type="entry name" value="GGDEF"/>
    <property type="match status" value="1"/>
</dbReference>
<evidence type="ECO:0000313" key="3">
    <source>
        <dbReference type="Proteomes" id="UP000180253"/>
    </source>
</evidence>
<evidence type="ECO:0000259" key="1">
    <source>
        <dbReference type="PROSITE" id="PS50887"/>
    </source>
</evidence>
<dbReference type="Proteomes" id="UP000180253">
    <property type="component" value="Unassembled WGS sequence"/>
</dbReference>
<reference evidence="2 3" key="1">
    <citation type="submission" date="2016-10" db="EMBL/GenBank/DDBJ databases">
        <title>Pseudoalteromonas amylolytica sp. nov., isolated from the surface seawater.</title>
        <authorList>
            <person name="Wu Y.-H."/>
            <person name="Cheng H."/>
            <person name="Jin X.-B."/>
            <person name="Wang C.-S."/>
            <person name="Xu X.-W."/>
        </authorList>
    </citation>
    <scope>NUCLEOTIDE SEQUENCE [LARGE SCALE GENOMIC DNA]</scope>
    <source>
        <strain evidence="2 3">JCM 12483</strain>
    </source>
</reference>
<dbReference type="OrthoDB" id="9812260at2"/>
<keyword evidence="3" id="KW-1185">Reference proteome</keyword>
<dbReference type="EMBL" id="MNAN01000011">
    <property type="protein sequence ID" value="OHU97562.1"/>
    <property type="molecule type" value="Genomic_DNA"/>
</dbReference>
<dbReference type="SMART" id="SM00267">
    <property type="entry name" value="GGDEF"/>
    <property type="match status" value="1"/>
</dbReference>
<feature type="domain" description="GGDEF" evidence="1">
    <location>
        <begin position="200"/>
        <end position="333"/>
    </location>
</feature>
<dbReference type="InterPro" id="IPR043128">
    <property type="entry name" value="Rev_trsase/Diguanyl_cyclase"/>
</dbReference>
<dbReference type="SUPFAM" id="SSF55073">
    <property type="entry name" value="Nucleotide cyclase"/>
    <property type="match status" value="1"/>
</dbReference>